<organism evidence="2 3">
    <name type="scientific">Sphingomonas turrisvirgatae</name>
    <dbReference type="NCBI Taxonomy" id="1888892"/>
    <lineage>
        <taxon>Bacteria</taxon>
        <taxon>Pseudomonadati</taxon>
        <taxon>Pseudomonadota</taxon>
        <taxon>Alphaproteobacteria</taxon>
        <taxon>Sphingomonadales</taxon>
        <taxon>Sphingomonadaceae</taxon>
        <taxon>Sphingomonas</taxon>
    </lineage>
</organism>
<name>A0A1E3M075_9SPHN</name>
<dbReference type="SUPFAM" id="SSF51735">
    <property type="entry name" value="NAD(P)-binding Rossmann-fold domains"/>
    <property type="match status" value="1"/>
</dbReference>
<reference evidence="2 3" key="1">
    <citation type="submission" date="2016-08" db="EMBL/GenBank/DDBJ databases">
        <title>Draft genome of the agarase producing Sphingomonas sp. MCT13.</title>
        <authorList>
            <person name="D'Andrea M.M."/>
            <person name="Rossolini G.M."/>
            <person name="Thaller M.C."/>
        </authorList>
    </citation>
    <scope>NUCLEOTIDE SEQUENCE [LARGE SCALE GENOMIC DNA]</scope>
    <source>
        <strain evidence="2 3">MCT13</strain>
    </source>
</reference>
<dbReference type="PANTHER" id="PTHR48079:SF6">
    <property type="entry name" value="NAD(P)-BINDING DOMAIN-CONTAINING PROTEIN-RELATED"/>
    <property type="match status" value="1"/>
</dbReference>
<gene>
    <name evidence="2" type="ORF">BFL28_13745</name>
</gene>
<dbReference type="Proteomes" id="UP000094487">
    <property type="component" value="Unassembled WGS sequence"/>
</dbReference>
<dbReference type="InterPro" id="IPR036291">
    <property type="entry name" value="NAD(P)-bd_dom_sf"/>
</dbReference>
<accession>A0A1E3M075</accession>
<dbReference type="Pfam" id="PF01370">
    <property type="entry name" value="Epimerase"/>
    <property type="match status" value="1"/>
</dbReference>
<keyword evidence="3" id="KW-1185">Reference proteome</keyword>
<dbReference type="InterPro" id="IPR051783">
    <property type="entry name" value="NAD(P)-dependent_oxidoreduct"/>
</dbReference>
<evidence type="ECO:0000259" key="1">
    <source>
        <dbReference type="Pfam" id="PF01370"/>
    </source>
</evidence>
<sequence>MRIMIYGANGYLGSHLVRHFVAAGHDVTGFVRSADAAARLEAAGARATLGDLADLDGALAALDGADAAIYAAQLMLEDERRTIEAMTDRLAGSGKAFIFTSGTGVLSQRTDGDWSEDTFAEDDPFVPSKYIGSRKLTEDLVRASANRNLRAFVVRPPLIWGNGGCLAVTNFYESAARTGQVCYVGRGLNLYSNVHVEDLARLYELVLDKGVPGKLYHAVSGEANFRTIAEAVARTLGVAARSVTLAEAMEIWDKFTALIGLSICSRSRSPLARRELGWAPSPERLDILEETRHPAFAAAMRKYS</sequence>
<comment type="caution">
    <text evidence="2">The sequence shown here is derived from an EMBL/GenBank/DDBJ whole genome shotgun (WGS) entry which is preliminary data.</text>
</comment>
<evidence type="ECO:0000313" key="2">
    <source>
        <dbReference type="EMBL" id="ODP38440.1"/>
    </source>
</evidence>
<dbReference type="RefSeq" id="WP_069319872.1">
    <property type="nucleotide sequence ID" value="NZ_MDDS01000014.1"/>
</dbReference>
<dbReference type="PANTHER" id="PTHR48079">
    <property type="entry name" value="PROTEIN YEEZ"/>
    <property type="match status" value="1"/>
</dbReference>
<feature type="domain" description="NAD-dependent epimerase/dehydratase" evidence="1">
    <location>
        <begin position="3"/>
        <end position="216"/>
    </location>
</feature>
<dbReference type="STRING" id="1888892.BFL28_13745"/>
<evidence type="ECO:0000313" key="3">
    <source>
        <dbReference type="Proteomes" id="UP000094487"/>
    </source>
</evidence>
<dbReference type="OrthoDB" id="9787292at2"/>
<protein>
    <submittedName>
        <fullName evidence="2">NAD-dependent epimerase</fullName>
    </submittedName>
</protein>
<dbReference type="EMBL" id="MDDS01000014">
    <property type="protein sequence ID" value="ODP38440.1"/>
    <property type="molecule type" value="Genomic_DNA"/>
</dbReference>
<dbReference type="GO" id="GO:0004029">
    <property type="term" value="F:aldehyde dehydrogenase (NAD+) activity"/>
    <property type="evidence" value="ECO:0007669"/>
    <property type="project" value="TreeGrafter"/>
</dbReference>
<dbReference type="GO" id="GO:0005737">
    <property type="term" value="C:cytoplasm"/>
    <property type="evidence" value="ECO:0007669"/>
    <property type="project" value="TreeGrafter"/>
</dbReference>
<dbReference type="Gene3D" id="3.40.50.720">
    <property type="entry name" value="NAD(P)-binding Rossmann-like Domain"/>
    <property type="match status" value="1"/>
</dbReference>
<proteinExistence type="predicted"/>
<dbReference type="InterPro" id="IPR001509">
    <property type="entry name" value="Epimerase_deHydtase"/>
</dbReference>
<dbReference type="AlphaFoldDB" id="A0A1E3M075"/>